<dbReference type="Gene3D" id="3.40.50.1390">
    <property type="entry name" value="Resolvase, N-terminal catalytic domain"/>
    <property type="match status" value="1"/>
</dbReference>
<feature type="domain" description="Recombinase" evidence="2">
    <location>
        <begin position="169"/>
        <end position="316"/>
    </location>
</feature>
<proteinExistence type="predicted"/>
<dbReference type="Pfam" id="PF07508">
    <property type="entry name" value="Recombinase"/>
    <property type="match status" value="1"/>
</dbReference>
<organism evidence="3">
    <name type="scientific">Mediterraneibacter gnavus</name>
    <name type="common">Ruminococcus gnavus</name>
    <dbReference type="NCBI Taxonomy" id="33038"/>
    <lineage>
        <taxon>Bacteria</taxon>
        <taxon>Bacillati</taxon>
        <taxon>Bacillota</taxon>
        <taxon>Clostridia</taxon>
        <taxon>Lachnospirales</taxon>
        <taxon>Lachnospiraceae</taxon>
        <taxon>Mediterraneibacter</taxon>
    </lineage>
</organism>
<accession>A0A6N3DZ83</accession>
<sequence length="637" mass="73405">MAGIRTENKVYEVGMYCRLSKDDGTDNESASIATQKSILTDYVKKQGWHLAKTYVDDGYSGTNFQRPSFQNMIKDIENGLINCVITKDLSRLGRNYLDCGLYLEVFFPEHNVRYIAVNDGVDTLNKSAMDITPFRNILNEMYSADVSVKIKSAYRARFQQGKFMGTTAPYGYVKDPADHNHLLIDDKVAHVVREIFDLALAGNGIAKICKHINKQHILRPAAYAVERGETGYERYFEGNEENRYIWSENSVRGILRSPIYAGNLAGYKRIAANMKSKKRPSKLPEEWEVISDTHEGIVTQEEFDTVQQLMTSRRREQNAGGFENIFSGVIKCADCGYAMRAASANRRKRPDIIDCVQYTCNNYGRYGNVMCTAHSIEARDLFNAVLADINRFADMAVNDEKTVRVIEKRLTETDQSRARTLEKEQRKLNKRLAELDRLFSSLYEDKVMERITERNFEMMSGKYQKEQLEIEARLKEVTETLNDSYEKSQGVRDFLSLIRNYQGIKELDATIINALIDKILVSECEKLTDGTIRQEIKIYYKFIGFVGELHITPTKRWTALKPKNCTVCGAEYVPRSAISKYCPECRKRIRKVQGTETKRRGRERNRQACIELSAKNDRLIWNNRREEFCGRAIKTRR</sequence>
<feature type="domain" description="Resolvase/invertase-type recombinase catalytic" evidence="1">
    <location>
        <begin position="12"/>
        <end position="161"/>
    </location>
</feature>
<dbReference type="InterPro" id="IPR038109">
    <property type="entry name" value="DNA_bind_recomb_sf"/>
</dbReference>
<dbReference type="PROSITE" id="PS51736">
    <property type="entry name" value="RECOMBINASES_3"/>
    <property type="match status" value="1"/>
</dbReference>
<dbReference type="SMART" id="SM00857">
    <property type="entry name" value="Resolvase"/>
    <property type="match status" value="1"/>
</dbReference>
<dbReference type="GO" id="GO:0000150">
    <property type="term" value="F:DNA strand exchange activity"/>
    <property type="evidence" value="ECO:0007669"/>
    <property type="project" value="InterPro"/>
</dbReference>
<dbReference type="PANTHER" id="PTHR30461">
    <property type="entry name" value="DNA-INVERTASE FROM LAMBDOID PROPHAGE"/>
    <property type="match status" value="1"/>
</dbReference>
<reference evidence="3" key="1">
    <citation type="submission" date="2019-11" db="EMBL/GenBank/DDBJ databases">
        <authorList>
            <person name="Feng L."/>
        </authorList>
    </citation>
    <scope>NUCLEOTIDE SEQUENCE</scope>
    <source>
        <strain evidence="3">RgnavusLFYP19</strain>
    </source>
</reference>
<gene>
    <name evidence="3" type="ORF">RGLFYP19_01950</name>
</gene>
<name>A0A6N3DZ83_MEDGN</name>
<dbReference type="PROSITE" id="PS51737">
    <property type="entry name" value="RECOMBINASE_DNA_BIND"/>
    <property type="match status" value="1"/>
</dbReference>
<dbReference type="AlphaFoldDB" id="A0A6N3DZ83"/>
<dbReference type="Pfam" id="PF14287">
    <property type="entry name" value="DUF4368"/>
    <property type="match status" value="1"/>
</dbReference>
<protein>
    <submittedName>
        <fullName evidence="3">Recombinase</fullName>
    </submittedName>
</protein>
<dbReference type="CDD" id="cd03770">
    <property type="entry name" value="SR_TndX_transposase"/>
    <property type="match status" value="1"/>
</dbReference>
<dbReference type="InterPro" id="IPR011109">
    <property type="entry name" value="DNA_bind_recombinase_dom"/>
</dbReference>
<dbReference type="PANTHER" id="PTHR30461:SF23">
    <property type="entry name" value="DNA RECOMBINASE-RELATED"/>
    <property type="match status" value="1"/>
</dbReference>
<dbReference type="RefSeq" id="WP_156729771.1">
    <property type="nucleotide sequence ID" value="NZ_CACRUK010000028.1"/>
</dbReference>
<evidence type="ECO:0000259" key="2">
    <source>
        <dbReference type="PROSITE" id="PS51737"/>
    </source>
</evidence>
<dbReference type="Pfam" id="PF00239">
    <property type="entry name" value="Resolvase"/>
    <property type="match status" value="1"/>
</dbReference>
<dbReference type="InterPro" id="IPR025827">
    <property type="entry name" value="Zn_ribbon_recom_dom"/>
</dbReference>
<dbReference type="InterPro" id="IPR006119">
    <property type="entry name" value="Resolv_N"/>
</dbReference>
<dbReference type="InterPro" id="IPR025378">
    <property type="entry name" value="DUF4368"/>
</dbReference>
<evidence type="ECO:0000259" key="1">
    <source>
        <dbReference type="PROSITE" id="PS51736"/>
    </source>
</evidence>
<dbReference type="Pfam" id="PF13408">
    <property type="entry name" value="Zn_ribbon_recom"/>
    <property type="match status" value="1"/>
</dbReference>
<dbReference type="InterPro" id="IPR036162">
    <property type="entry name" value="Resolvase-like_N_sf"/>
</dbReference>
<dbReference type="SUPFAM" id="SSF53041">
    <property type="entry name" value="Resolvase-like"/>
    <property type="match status" value="1"/>
</dbReference>
<dbReference type="GO" id="GO:0003677">
    <property type="term" value="F:DNA binding"/>
    <property type="evidence" value="ECO:0007669"/>
    <property type="project" value="InterPro"/>
</dbReference>
<dbReference type="InterPro" id="IPR050639">
    <property type="entry name" value="SSR_resolvase"/>
</dbReference>
<dbReference type="Gene3D" id="3.90.1750.20">
    <property type="entry name" value="Putative Large Serine Recombinase, Chain B, Domain 2"/>
    <property type="match status" value="1"/>
</dbReference>
<evidence type="ECO:0000313" key="3">
    <source>
        <dbReference type="EMBL" id="VYU34270.1"/>
    </source>
</evidence>
<dbReference type="EMBL" id="CACRUK010000028">
    <property type="protein sequence ID" value="VYU34270.1"/>
    <property type="molecule type" value="Genomic_DNA"/>
</dbReference>